<proteinExistence type="predicted"/>
<sequence length="75" mass="8424">MQLELELETNHRPVLDGAFCGPSILCLLSERLRWAAALSCVWCAVLNSHWATNQVFTRMDASFSVDHIDCSEADQ</sequence>
<dbReference type="AlphaFoldDB" id="A0A0C3S0P4"/>
<dbReference type="EMBL" id="KN840664">
    <property type="protein sequence ID" value="KIP02602.1"/>
    <property type="molecule type" value="Genomic_DNA"/>
</dbReference>
<dbReference type="HOGENOM" id="CLU_2671895_0_0_1"/>
<reference evidence="1 2" key="1">
    <citation type="journal article" date="2014" name="PLoS Genet.">
        <title>Analysis of the Phlebiopsis gigantea genome, transcriptome and secretome provides insight into its pioneer colonization strategies of wood.</title>
        <authorList>
            <person name="Hori C."/>
            <person name="Ishida T."/>
            <person name="Igarashi K."/>
            <person name="Samejima M."/>
            <person name="Suzuki H."/>
            <person name="Master E."/>
            <person name="Ferreira P."/>
            <person name="Ruiz-Duenas F.J."/>
            <person name="Held B."/>
            <person name="Canessa P."/>
            <person name="Larrondo L.F."/>
            <person name="Schmoll M."/>
            <person name="Druzhinina I.S."/>
            <person name="Kubicek C.P."/>
            <person name="Gaskell J.A."/>
            <person name="Kersten P."/>
            <person name="St John F."/>
            <person name="Glasner J."/>
            <person name="Sabat G."/>
            <person name="Splinter BonDurant S."/>
            <person name="Syed K."/>
            <person name="Yadav J."/>
            <person name="Mgbeahuruike A.C."/>
            <person name="Kovalchuk A."/>
            <person name="Asiegbu F.O."/>
            <person name="Lackner G."/>
            <person name="Hoffmeister D."/>
            <person name="Rencoret J."/>
            <person name="Gutierrez A."/>
            <person name="Sun H."/>
            <person name="Lindquist E."/>
            <person name="Barry K."/>
            <person name="Riley R."/>
            <person name="Grigoriev I.V."/>
            <person name="Henrissat B."/>
            <person name="Kues U."/>
            <person name="Berka R.M."/>
            <person name="Martinez A.T."/>
            <person name="Covert S.F."/>
            <person name="Blanchette R.A."/>
            <person name="Cullen D."/>
        </authorList>
    </citation>
    <scope>NUCLEOTIDE SEQUENCE [LARGE SCALE GENOMIC DNA]</scope>
    <source>
        <strain evidence="1 2">11061_1 CR5-6</strain>
    </source>
</reference>
<accession>A0A0C3S0P4</accession>
<evidence type="ECO:0000313" key="1">
    <source>
        <dbReference type="EMBL" id="KIP02602.1"/>
    </source>
</evidence>
<organism evidence="1 2">
    <name type="scientific">Phlebiopsis gigantea (strain 11061_1 CR5-6)</name>
    <name type="common">White-rot fungus</name>
    <name type="synonym">Peniophora gigantea</name>
    <dbReference type="NCBI Taxonomy" id="745531"/>
    <lineage>
        <taxon>Eukaryota</taxon>
        <taxon>Fungi</taxon>
        <taxon>Dikarya</taxon>
        <taxon>Basidiomycota</taxon>
        <taxon>Agaricomycotina</taxon>
        <taxon>Agaricomycetes</taxon>
        <taxon>Polyporales</taxon>
        <taxon>Phanerochaetaceae</taxon>
        <taxon>Phlebiopsis</taxon>
    </lineage>
</organism>
<dbReference type="Proteomes" id="UP000053257">
    <property type="component" value="Unassembled WGS sequence"/>
</dbReference>
<protein>
    <submittedName>
        <fullName evidence="1">Uncharacterized protein</fullName>
    </submittedName>
</protein>
<evidence type="ECO:0000313" key="2">
    <source>
        <dbReference type="Proteomes" id="UP000053257"/>
    </source>
</evidence>
<gene>
    <name evidence="1" type="ORF">PHLGIDRAFT_286413</name>
</gene>
<name>A0A0C3S0P4_PHLG1</name>
<keyword evidence="2" id="KW-1185">Reference proteome</keyword>